<proteinExistence type="predicted"/>
<dbReference type="KEGG" id="scs:Sta7437_4466"/>
<dbReference type="Proteomes" id="UP000010473">
    <property type="component" value="Chromosome"/>
</dbReference>
<dbReference type="HOGENOM" id="CLU_2304289_0_0_3"/>
<keyword evidence="3" id="KW-1185">Reference proteome</keyword>
<name>K9XZA4_STAC7</name>
<evidence type="ECO:0000313" key="3">
    <source>
        <dbReference type="Proteomes" id="UP000010473"/>
    </source>
</evidence>
<accession>K9XZA4</accession>
<gene>
    <name evidence="2" type="ordered locus">Sta7437_4466</name>
</gene>
<protein>
    <recommendedName>
        <fullName evidence="1">Helix-turn-helix domain-containing protein</fullName>
    </recommendedName>
</protein>
<dbReference type="Pfam" id="PF12728">
    <property type="entry name" value="HTH_17"/>
    <property type="match status" value="1"/>
</dbReference>
<dbReference type="InterPro" id="IPR041657">
    <property type="entry name" value="HTH_17"/>
</dbReference>
<feature type="domain" description="Helix-turn-helix" evidence="1">
    <location>
        <begin position="9"/>
        <end position="58"/>
    </location>
</feature>
<dbReference type="AlphaFoldDB" id="K9XZA4"/>
<dbReference type="RefSeq" id="WP_015195584.1">
    <property type="nucleotide sequence ID" value="NC_019748.1"/>
</dbReference>
<evidence type="ECO:0000313" key="2">
    <source>
        <dbReference type="EMBL" id="AFZ37930.1"/>
    </source>
</evidence>
<dbReference type="EMBL" id="CP003653">
    <property type="protein sequence ID" value="AFZ37930.1"/>
    <property type="molecule type" value="Genomic_DNA"/>
</dbReference>
<dbReference type="eggNOG" id="COG3311">
    <property type="taxonomic scope" value="Bacteria"/>
</dbReference>
<dbReference type="OrthoDB" id="515428at2"/>
<sequence>MDKISIPDVLTLEETSEYLRLPIETVLNQAARGNIPGRKIEDNWRFLKAAIDDWLRSQNSRSILLNQAGAFVDDDSLAQLRESIYRERGRSEIGDYLADV</sequence>
<evidence type="ECO:0000259" key="1">
    <source>
        <dbReference type="Pfam" id="PF12728"/>
    </source>
</evidence>
<organism evidence="2 3">
    <name type="scientific">Stanieria cyanosphaera (strain ATCC 29371 / PCC 7437)</name>
    <dbReference type="NCBI Taxonomy" id="111780"/>
    <lineage>
        <taxon>Bacteria</taxon>
        <taxon>Bacillati</taxon>
        <taxon>Cyanobacteriota</taxon>
        <taxon>Cyanophyceae</taxon>
        <taxon>Pleurocapsales</taxon>
        <taxon>Dermocarpellaceae</taxon>
        <taxon>Stanieria</taxon>
    </lineage>
</organism>
<reference evidence="3" key="1">
    <citation type="journal article" date="2013" name="Proc. Natl. Acad. Sci. U.S.A.">
        <title>Improving the coverage of the cyanobacterial phylum using diversity-driven genome sequencing.</title>
        <authorList>
            <person name="Shih P.M."/>
            <person name="Wu D."/>
            <person name="Latifi A."/>
            <person name="Axen S.D."/>
            <person name="Fewer D.P."/>
            <person name="Talla E."/>
            <person name="Calteau A."/>
            <person name="Cai F."/>
            <person name="Tandeau de Marsac N."/>
            <person name="Rippka R."/>
            <person name="Herdman M."/>
            <person name="Sivonen K."/>
            <person name="Coursin T."/>
            <person name="Laurent T."/>
            <person name="Goodwin L."/>
            <person name="Nolan M."/>
            <person name="Davenport K.W."/>
            <person name="Han C.S."/>
            <person name="Rubin E.M."/>
            <person name="Eisen J.A."/>
            <person name="Woyke T."/>
            <person name="Gugger M."/>
            <person name="Kerfeld C.A."/>
        </authorList>
    </citation>
    <scope>NUCLEOTIDE SEQUENCE [LARGE SCALE GENOMIC DNA]</scope>
    <source>
        <strain evidence="3">ATCC 29371 / PCC 7437</strain>
    </source>
</reference>